<evidence type="ECO:0000313" key="2">
    <source>
        <dbReference type="EMBL" id="KII84706.1"/>
    </source>
</evidence>
<gene>
    <name evidence="2" type="ORF">PLICRDRAFT_179052</name>
</gene>
<protein>
    <submittedName>
        <fullName evidence="2">Uncharacterized protein</fullName>
    </submittedName>
</protein>
<evidence type="ECO:0000313" key="3">
    <source>
        <dbReference type="Proteomes" id="UP000053263"/>
    </source>
</evidence>
<dbReference type="AlphaFoldDB" id="A0A0C9SL17"/>
<dbReference type="HOGENOM" id="CLU_1555908_0_0_1"/>
<evidence type="ECO:0000256" key="1">
    <source>
        <dbReference type="SAM" id="MobiDB-lite"/>
    </source>
</evidence>
<proteinExistence type="predicted"/>
<sequence length="172" mass="18487">MHHRPHSRTIPLPFHCQQTAHASPTPVPRSHKRAQRPALLRTPCAQLVPLTMHHRPAPIPLPLPYHSAAVPLPANHPRHAHARTSAPSAQLSCAAVCALFVQARPRIAHAEAKGGHATQIGRPVYRRLALRVSGPAPGAPSFLLQRLALRATPAFARAVHGTSMLVCTHASA</sequence>
<organism evidence="2 3">
    <name type="scientific">Plicaturopsis crispa FD-325 SS-3</name>
    <dbReference type="NCBI Taxonomy" id="944288"/>
    <lineage>
        <taxon>Eukaryota</taxon>
        <taxon>Fungi</taxon>
        <taxon>Dikarya</taxon>
        <taxon>Basidiomycota</taxon>
        <taxon>Agaricomycotina</taxon>
        <taxon>Agaricomycetes</taxon>
        <taxon>Agaricomycetidae</taxon>
        <taxon>Amylocorticiales</taxon>
        <taxon>Amylocorticiaceae</taxon>
        <taxon>Plicatura</taxon>
        <taxon>Plicaturopsis crispa</taxon>
    </lineage>
</organism>
<name>A0A0C9SL17_PLICR</name>
<reference evidence="2 3" key="1">
    <citation type="submission" date="2014-06" db="EMBL/GenBank/DDBJ databases">
        <title>Evolutionary Origins and Diversification of the Mycorrhizal Mutualists.</title>
        <authorList>
            <consortium name="DOE Joint Genome Institute"/>
            <consortium name="Mycorrhizal Genomics Consortium"/>
            <person name="Kohler A."/>
            <person name="Kuo A."/>
            <person name="Nagy L.G."/>
            <person name="Floudas D."/>
            <person name="Copeland A."/>
            <person name="Barry K.W."/>
            <person name="Cichocki N."/>
            <person name="Veneault-Fourrey C."/>
            <person name="LaButti K."/>
            <person name="Lindquist E.A."/>
            <person name="Lipzen A."/>
            <person name="Lundell T."/>
            <person name="Morin E."/>
            <person name="Murat C."/>
            <person name="Riley R."/>
            <person name="Ohm R."/>
            <person name="Sun H."/>
            <person name="Tunlid A."/>
            <person name="Henrissat B."/>
            <person name="Grigoriev I.V."/>
            <person name="Hibbett D.S."/>
            <person name="Martin F."/>
        </authorList>
    </citation>
    <scope>NUCLEOTIDE SEQUENCE [LARGE SCALE GENOMIC DNA]</scope>
    <source>
        <strain evidence="2 3">FD-325 SS-3</strain>
    </source>
</reference>
<keyword evidence="3" id="KW-1185">Reference proteome</keyword>
<dbReference type="Proteomes" id="UP000053263">
    <property type="component" value="Unassembled WGS sequence"/>
</dbReference>
<feature type="region of interest" description="Disordered" evidence="1">
    <location>
        <begin position="1"/>
        <end position="35"/>
    </location>
</feature>
<accession>A0A0C9SL17</accession>
<dbReference type="EMBL" id="KN832569">
    <property type="protein sequence ID" value="KII84706.1"/>
    <property type="molecule type" value="Genomic_DNA"/>
</dbReference>